<dbReference type="EMBL" id="JBHUDG010000012">
    <property type="protein sequence ID" value="MFD1629907.1"/>
    <property type="molecule type" value="Genomic_DNA"/>
</dbReference>
<organism evidence="2 3">
    <name type="scientific">Pseudopedobacter beijingensis</name>
    <dbReference type="NCBI Taxonomy" id="1207056"/>
    <lineage>
        <taxon>Bacteria</taxon>
        <taxon>Pseudomonadati</taxon>
        <taxon>Bacteroidota</taxon>
        <taxon>Sphingobacteriia</taxon>
        <taxon>Sphingobacteriales</taxon>
        <taxon>Sphingobacteriaceae</taxon>
        <taxon>Pseudopedobacter</taxon>
    </lineage>
</organism>
<protein>
    <submittedName>
        <fullName evidence="2">TonB-dependent receptor plug domain-containing protein</fullName>
    </submittedName>
</protein>
<dbReference type="InterPro" id="IPR037066">
    <property type="entry name" value="Plug_dom_sf"/>
</dbReference>
<evidence type="ECO:0000259" key="1">
    <source>
        <dbReference type="Pfam" id="PF07715"/>
    </source>
</evidence>
<dbReference type="Proteomes" id="UP001597118">
    <property type="component" value="Unassembled WGS sequence"/>
</dbReference>
<gene>
    <name evidence="2" type="ORF">ACFSAH_08465</name>
</gene>
<feature type="domain" description="TonB-dependent receptor plug" evidence="1">
    <location>
        <begin position="57"/>
        <end position="164"/>
    </location>
</feature>
<evidence type="ECO:0000313" key="3">
    <source>
        <dbReference type="Proteomes" id="UP001597118"/>
    </source>
</evidence>
<dbReference type="RefSeq" id="WP_379662285.1">
    <property type="nucleotide sequence ID" value="NZ_JBHUDG010000012.1"/>
</dbReference>
<dbReference type="Pfam" id="PF07715">
    <property type="entry name" value="Plug"/>
    <property type="match status" value="1"/>
</dbReference>
<keyword evidence="3" id="KW-1185">Reference proteome</keyword>
<sequence length="936" mass="105024">MPFYKPVFSCLVAICVIIVNPSMALFAFSKTEKDSLEVSNFWKFAPENIRNNITLDNVVKGEELNNALSKNWSESLMGRVAGLKLVGTDMGTLSKVSVLLRAGQSLTGIEEALIVVDGVPIRENWLQGTYGNILSDIAADDIDRIEILKDYAAVAVFGAEGRNGAVLIHTKRADKVTEKFSVRFNSNSTMENVNHWIDRQYEYGQGASGENYYSFTDSEDGRRTGGTRQDWGAKFAGQNFYQYDPVTRGTGSIRTPWVPYKDNIKDFFNTGMTFTNNVALEVAEGIIKTRISYTNVNNKWIVPDDGYSKNNLGISLAVNPIKKLTISSQISYSLTKSDHLSVNSGTNSLMSNLHRLSSSMDLNWFKDYWERGKEGEQLFYPFSITFVSPYFFNDENYTGLDRKRWRGDIKAQYDIVKGLFFMVRANLDDLGSEEEASRVSAAIGAYPSDSFLKLKNKQQGGDASLVYKSNIGKIHYTGAFGVNTSKHRYSIEKQTTQFGGLTSFYASIAENKQHAYYTYGSVGYGSWGDVNISYRKDRYTYSLDPSYLSTFVVGGALRFADLINLSQINQLNLRLNHAEYMNSEFFFATYMNKKSKTNEISLDIGLFKKLDFGFSCYSKKERQMTHYIGLFHPNTPLLIEFGDSKNRGYEGYFNFKSLESTDVNLDLYGIFSYTSTRWYGASDQNRPTEFLSHLFERGYGGISSRDGEQINQIYGHGFERGPAGEVLHYDYSTNSTVSGLPIVDDTNNKGLGNSYAPYQAGLGAGVKIKNVNFNILFDGSWGGHAFSLTHAVLATEGKLSKTLKGREEGVIGDGVVEASGAYKQNTTPVPAHLYYNGYYSIQNTEANVFSTDYIKLREARLDYTFNKFRTGNSFVKNMRVGVYARNLFVLTDWPGYDPEVSTTIMDNSGNRKVVLGYESNQYPSTRTFGLNFSIGI</sequence>
<keyword evidence="2" id="KW-0675">Receptor</keyword>
<comment type="caution">
    <text evidence="2">The sequence shown here is derived from an EMBL/GenBank/DDBJ whole genome shotgun (WGS) entry which is preliminary data.</text>
</comment>
<accession>A0ABW4IBU5</accession>
<dbReference type="Gene3D" id="2.170.130.10">
    <property type="entry name" value="TonB-dependent receptor, plug domain"/>
    <property type="match status" value="1"/>
</dbReference>
<reference evidence="3" key="1">
    <citation type="journal article" date="2019" name="Int. J. Syst. Evol. Microbiol.">
        <title>The Global Catalogue of Microorganisms (GCM) 10K type strain sequencing project: providing services to taxonomists for standard genome sequencing and annotation.</title>
        <authorList>
            <consortium name="The Broad Institute Genomics Platform"/>
            <consortium name="The Broad Institute Genome Sequencing Center for Infectious Disease"/>
            <person name="Wu L."/>
            <person name="Ma J."/>
        </authorList>
    </citation>
    <scope>NUCLEOTIDE SEQUENCE [LARGE SCALE GENOMIC DNA]</scope>
    <source>
        <strain evidence="3">CCUG 53762</strain>
    </source>
</reference>
<dbReference type="SUPFAM" id="SSF56935">
    <property type="entry name" value="Porins"/>
    <property type="match status" value="1"/>
</dbReference>
<proteinExistence type="predicted"/>
<name>A0ABW4IBU5_9SPHI</name>
<evidence type="ECO:0000313" key="2">
    <source>
        <dbReference type="EMBL" id="MFD1629907.1"/>
    </source>
</evidence>
<dbReference type="InterPro" id="IPR012910">
    <property type="entry name" value="Plug_dom"/>
</dbReference>